<dbReference type="GO" id="GO:0003700">
    <property type="term" value="F:DNA-binding transcription factor activity"/>
    <property type="evidence" value="ECO:0007669"/>
    <property type="project" value="InterPro"/>
</dbReference>
<evidence type="ECO:0000256" key="5">
    <source>
        <dbReference type="ARBA" id="ARBA00023015"/>
    </source>
</evidence>
<keyword evidence="10" id="KW-0808">Transferase</keyword>
<keyword evidence="8" id="KW-0472">Membrane</keyword>
<dbReference type="CDD" id="cd07377">
    <property type="entry name" value="WHTH_GntR"/>
    <property type="match status" value="1"/>
</dbReference>
<dbReference type="Gene3D" id="3.40.640.10">
    <property type="entry name" value="Type I PLP-dependent aspartate aminotransferase-like (Major domain)"/>
    <property type="match status" value="1"/>
</dbReference>
<feature type="transmembrane region" description="Helical" evidence="8">
    <location>
        <begin position="12"/>
        <end position="30"/>
    </location>
</feature>
<accession>A0A6L8V841</accession>
<keyword evidence="3 10" id="KW-0032">Aminotransferase</keyword>
<dbReference type="InterPro" id="IPR015421">
    <property type="entry name" value="PyrdxlP-dep_Trfase_major"/>
</dbReference>
<dbReference type="PROSITE" id="PS50949">
    <property type="entry name" value="HTH_GNTR"/>
    <property type="match status" value="1"/>
</dbReference>
<keyword evidence="8" id="KW-0812">Transmembrane</keyword>
<dbReference type="SUPFAM" id="SSF53383">
    <property type="entry name" value="PLP-dependent transferases"/>
    <property type="match status" value="1"/>
</dbReference>
<dbReference type="InterPro" id="IPR015422">
    <property type="entry name" value="PyrdxlP-dep_Trfase_small"/>
</dbReference>
<keyword evidence="11" id="KW-1185">Reference proteome</keyword>
<dbReference type="GO" id="GO:0008483">
    <property type="term" value="F:transaminase activity"/>
    <property type="evidence" value="ECO:0007669"/>
    <property type="project" value="UniProtKB-KW"/>
</dbReference>
<dbReference type="InterPro" id="IPR051446">
    <property type="entry name" value="HTH_trans_reg/aminotransferase"/>
</dbReference>
<evidence type="ECO:0000256" key="8">
    <source>
        <dbReference type="SAM" id="Phobius"/>
    </source>
</evidence>
<dbReference type="Proteomes" id="UP000481087">
    <property type="component" value="Unassembled WGS sequence"/>
</dbReference>
<name>A0A6L8V841_9BACL</name>
<dbReference type="InterPro" id="IPR036390">
    <property type="entry name" value="WH_DNA-bd_sf"/>
</dbReference>
<evidence type="ECO:0000256" key="6">
    <source>
        <dbReference type="ARBA" id="ARBA00023125"/>
    </source>
</evidence>
<evidence type="ECO:0000313" key="10">
    <source>
        <dbReference type="EMBL" id="MZQ86518.1"/>
    </source>
</evidence>
<dbReference type="GO" id="GO:0030170">
    <property type="term" value="F:pyridoxal phosphate binding"/>
    <property type="evidence" value="ECO:0007669"/>
    <property type="project" value="InterPro"/>
</dbReference>
<keyword evidence="8" id="KW-1133">Transmembrane helix</keyword>
<dbReference type="SUPFAM" id="SSF46785">
    <property type="entry name" value="Winged helix' DNA-binding domain"/>
    <property type="match status" value="1"/>
</dbReference>
<keyword evidence="5" id="KW-0805">Transcription regulation</keyword>
<evidence type="ECO:0000256" key="3">
    <source>
        <dbReference type="ARBA" id="ARBA00022576"/>
    </source>
</evidence>
<dbReference type="InterPro" id="IPR000524">
    <property type="entry name" value="Tscrpt_reg_HTH_GntR"/>
</dbReference>
<dbReference type="InterPro" id="IPR004839">
    <property type="entry name" value="Aminotransferase_I/II_large"/>
</dbReference>
<keyword evidence="4" id="KW-0663">Pyridoxal phosphate</keyword>
<dbReference type="Pfam" id="PF00155">
    <property type="entry name" value="Aminotran_1_2"/>
    <property type="match status" value="1"/>
</dbReference>
<comment type="caution">
    <text evidence="10">The sequence shown here is derived from an EMBL/GenBank/DDBJ whole genome shotgun (WGS) entry which is preliminary data.</text>
</comment>
<comment type="cofactor">
    <cofactor evidence="1">
        <name>pyridoxal 5'-phosphate</name>
        <dbReference type="ChEBI" id="CHEBI:597326"/>
    </cofactor>
</comment>
<dbReference type="GO" id="GO:0003677">
    <property type="term" value="F:DNA binding"/>
    <property type="evidence" value="ECO:0007669"/>
    <property type="project" value="UniProtKB-KW"/>
</dbReference>
<feature type="domain" description="HTH gntR-type" evidence="9">
    <location>
        <begin position="33"/>
        <end position="101"/>
    </location>
</feature>
<evidence type="ECO:0000256" key="2">
    <source>
        <dbReference type="ARBA" id="ARBA00005384"/>
    </source>
</evidence>
<evidence type="ECO:0000256" key="4">
    <source>
        <dbReference type="ARBA" id="ARBA00022898"/>
    </source>
</evidence>
<sequence>MVIRIIIGTINRVHFVYLVLYGYSFLIGGACMTSKKESIIQSIRSDIVGGLIKSGQKLPSIRKQSEKFDCSLNTIISVYQELENKNLIYSRPKSGYFVVAQEVLLPLMKIKRIDFASAAPDPSSIPQNDFRQCMNKAMDLFESSIFTYPDPQGLLSLRQEVVKLFHQQQVFASEGQIFVFSGAQQALHLLSGMPFPNGKTNILVEQPTYWGMLTALEAQKQTVIGIERTPNGIDWATLERHFQSNMIKFFYTIPRFHNPLGTSYTPEDKMRLAELAKNYDVYIVEDDYLADLETNSKADPIRAYNGASHIIYLRSFSKVMLPGLRLAAAAVPDSLIPLLQMHKHTADLSTSVLSQGVLEIYMKSGMYAHHAKQMKSLYNQRIKKLGEISKRLLPPESLYSIESSGGVFTAIRLPGSDTEEMVKRLEIRGVDVLPADRQFLSSFPKMNLLRLSIIRTDEQDIEEGIRIIAEELERVQHIQHTSSSRKPFIWL</sequence>
<organism evidence="10 11">
    <name type="scientific">Paenibacillus silvestris</name>
    <dbReference type="NCBI Taxonomy" id="2606219"/>
    <lineage>
        <taxon>Bacteria</taxon>
        <taxon>Bacillati</taxon>
        <taxon>Bacillota</taxon>
        <taxon>Bacilli</taxon>
        <taxon>Bacillales</taxon>
        <taxon>Paenibacillaceae</taxon>
        <taxon>Paenibacillus</taxon>
    </lineage>
</organism>
<comment type="similarity">
    <text evidence="2">In the C-terminal section; belongs to the class-I pyridoxal-phosphate-dependent aminotransferase family.</text>
</comment>
<dbReference type="InterPro" id="IPR036388">
    <property type="entry name" value="WH-like_DNA-bd_sf"/>
</dbReference>
<dbReference type="EMBL" id="WTUZ01000039">
    <property type="protein sequence ID" value="MZQ86518.1"/>
    <property type="molecule type" value="Genomic_DNA"/>
</dbReference>
<reference evidence="10 11" key="1">
    <citation type="submission" date="2019-12" db="EMBL/GenBank/DDBJ databases">
        <title>Paenibacillus sp. nov. sp. isolated from soil.</title>
        <authorList>
            <person name="Kim J."/>
            <person name="Jeong S.E."/>
            <person name="Jung H.S."/>
            <person name="Jeon C.O."/>
        </authorList>
    </citation>
    <scope>NUCLEOTIDE SEQUENCE [LARGE SCALE GENOMIC DNA]</scope>
    <source>
        <strain evidence="10 11">5J-6</strain>
    </source>
</reference>
<dbReference type="Pfam" id="PF00392">
    <property type="entry name" value="GntR"/>
    <property type="match status" value="1"/>
</dbReference>
<evidence type="ECO:0000259" key="9">
    <source>
        <dbReference type="PROSITE" id="PS50949"/>
    </source>
</evidence>
<keyword evidence="6" id="KW-0238">DNA-binding</keyword>
<proteinExistence type="inferred from homology"/>
<dbReference type="PANTHER" id="PTHR46577">
    <property type="entry name" value="HTH-TYPE TRANSCRIPTIONAL REGULATORY PROTEIN GABR"/>
    <property type="match status" value="1"/>
</dbReference>
<dbReference type="Gene3D" id="3.90.1150.10">
    <property type="entry name" value="Aspartate Aminotransferase, domain 1"/>
    <property type="match status" value="1"/>
</dbReference>
<evidence type="ECO:0000313" key="11">
    <source>
        <dbReference type="Proteomes" id="UP000481087"/>
    </source>
</evidence>
<dbReference type="PROSITE" id="PS51257">
    <property type="entry name" value="PROKAR_LIPOPROTEIN"/>
    <property type="match status" value="1"/>
</dbReference>
<gene>
    <name evidence="10" type="ORF">GQF01_30885</name>
</gene>
<keyword evidence="7" id="KW-0804">Transcription</keyword>
<dbReference type="AlphaFoldDB" id="A0A6L8V841"/>
<dbReference type="InterPro" id="IPR015424">
    <property type="entry name" value="PyrdxlP-dep_Trfase"/>
</dbReference>
<dbReference type="PANTHER" id="PTHR46577:SF2">
    <property type="entry name" value="TRANSCRIPTIONAL REGULATORY PROTEIN"/>
    <property type="match status" value="1"/>
</dbReference>
<evidence type="ECO:0000256" key="7">
    <source>
        <dbReference type="ARBA" id="ARBA00023163"/>
    </source>
</evidence>
<dbReference type="Gene3D" id="1.10.10.10">
    <property type="entry name" value="Winged helix-like DNA-binding domain superfamily/Winged helix DNA-binding domain"/>
    <property type="match status" value="1"/>
</dbReference>
<dbReference type="SMART" id="SM00345">
    <property type="entry name" value="HTH_GNTR"/>
    <property type="match status" value="1"/>
</dbReference>
<evidence type="ECO:0000256" key="1">
    <source>
        <dbReference type="ARBA" id="ARBA00001933"/>
    </source>
</evidence>
<protein>
    <submittedName>
        <fullName evidence="10">Aminotransferase class I/II-fold pyridoxal phosphate-dependent enzyme</fullName>
    </submittedName>
</protein>
<dbReference type="CDD" id="cd00609">
    <property type="entry name" value="AAT_like"/>
    <property type="match status" value="1"/>
</dbReference>